<dbReference type="CDD" id="cd03024">
    <property type="entry name" value="DsbA_FrnE"/>
    <property type="match status" value="1"/>
</dbReference>
<gene>
    <name evidence="2" type="ORF">C4D60_Mb07t28150</name>
</gene>
<accession>A0A4S8JIL9</accession>
<proteinExistence type="predicted"/>
<dbReference type="Pfam" id="PF01323">
    <property type="entry name" value="DSBA"/>
    <property type="match status" value="1"/>
</dbReference>
<dbReference type="GO" id="GO:0016491">
    <property type="term" value="F:oxidoreductase activity"/>
    <property type="evidence" value="ECO:0007669"/>
    <property type="project" value="InterPro"/>
</dbReference>
<protein>
    <recommendedName>
        <fullName evidence="1">DSBA-like thioredoxin domain-containing protein</fullName>
    </recommendedName>
</protein>
<reference evidence="2 3" key="1">
    <citation type="journal article" date="2019" name="Nat. Plants">
        <title>Genome sequencing of Musa balbisiana reveals subgenome evolution and function divergence in polyploid bananas.</title>
        <authorList>
            <person name="Yao X."/>
        </authorList>
    </citation>
    <scope>NUCLEOTIDE SEQUENCE [LARGE SCALE GENOMIC DNA]</scope>
    <source>
        <strain evidence="3">cv. DH-PKW</strain>
        <tissue evidence="2">Leaves</tissue>
    </source>
</reference>
<dbReference type="Proteomes" id="UP000317650">
    <property type="component" value="Chromosome 7"/>
</dbReference>
<evidence type="ECO:0000313" key="3">
    <source>
        <dbReference type="Proteomes" id="UP000317650"/>
    </source>
</evidence>
<dbReference type="AlphaFoldDB" id="A0A4S8JIL9"/>
<dbReference type="STRING" id="52838.A0A4S8JIL9"/>
<dbReference type="PANTHER" id="PTHR13887">
    <property type="entry name" value="GLUTATHIONE S-TRANSFERASE KAPPA"/>
    <property type="match status" value="1"/>
</dbReference>
<dbReference type="SUPFAM" id="SSF52833">
    <property type="entry name" value="Thioredoxin-like"/>
    <property type="match status" value="1"/>
</dbReference>
<dbReference type="InterPro" id="IPR036249">
    <property type="entry name" value="Thioredoxin-like_sf"/>
</dbReference>
<dbReference type="InterPro" id="IPR001853">
    <property type="entry name" value="DSBA-like_thioredoxin_dom"/>
</dbReference>
<dbReference type="EMBL" id="PYDT01000005">
    <property type="protein sequence ID" value="THU61903.1"/>
    <property type="molecule type" value="Genomic_DNA"/>
</dbReference>
<organism evidence="2 3">
    <name type="scientific">Musa balbisiana</name>
    <name type="common">Banana</name>
    <dbReference type="NCBI Taxonomy" id="52838"/>
    <lineage>
        <taxon>Eukaryota</taxon>
        <taxon>Viridiplantae</taxon>
        <taxon>Streptophyta</taxon>
        <taxon>Embryophyta</taxon>
        <taxon>Tracheophyta</taxon>
        <taxon>Spermatophyta</taxon>
        <taxon>Magnoliopsida</taxon>
        <taxon>Liliopsida</taxon>
        <taxon>Zingiberales</taxon>
        <taxon>Musaceae</taxon>
        <taxon>Musa</taxon>
    </lineage>
</organism>
<dbReference type="PANTHER" id="PTHR13887:SF41">
    <property type="entry name" value="THIOREDOXIN SUPERFAMILY PROTEIN"/>
    <property type="match status" value="1"/>
</dbReference>
<dbReference type="Gene3D" id="3.40.30.10">
    <property type="entry name" value="Glutaredoxin"/>
    <property type="match status" value="1"/>
</dbReference>
<evidence type="ECO:0000259" key="1">
    <source>
        <dbReference type="Pfam" id="PF01323"/>
    </source>
</evidence>
<name>A0A4S8JIL9_MUSBA</name>
<comment type="caution">
    <text evidence="2">The sequence shown here is derived from an EMBL/GenBank/DDBJ whole genome shotgun (WGS) entry which is preliminary data.</text>
</comment>
<feature type="domain" description="DSBA-like thioredoxin" evidence="1">
    <location>
        <begin position="82"/>
        <end position="279"/>
    </location>
</feature>
<sequence>MLPPRVPDERWRSHASGCRVDVDVDVDRFMATATSATNCRLPLSDTAWLQVVTTTRPNTIVDPLSFVAGIFPTTGEKKVIKIDVSSDTVCPWCFVGKQNLQKAMDSAKDQFDFEVRWHPFFLNPNAPKEGVRKTDFYKQKFGPAQYEGIISRMTKVFQSLGFQYDTSGLTGNTMDSHRLITYASTQGYDKQNALVEELFLNYFCQGKYIGDRQVLLDAAQKVGIGGAAELLEDPRKGIEEVQEEFEKYSSGINGVPHYVINGKYKLSGGQPPEVFLKAFEAAANDASF</sequence>
<evidence type="ECO:0000313" key="2">
    <source>
        <dbReference type="EMBL" id="THU61903.1"/>
    </source>
</evidence>
<keyword evidence="3" id="KW-1185">Reference proteome</keyword>